<dbReference type="SUPFAM" id="SSF47203">
    <property type="entry name" value="Acyl-CoA dehydrogenase C-terminal domain-like"/>
    <property type="match status" value="1"/>
</dbReference>
<dbReference type="GO" id="GO:0050660">
    <property type="term" value="F:flavin adenine dinucleotide binding"/>
    <property type="evidence" value="ECO:0007669"/>
    <property type="project" value="InterPro"/>
</dbReference>
<dbReference type="Gene3D" id="1.20.140.10">
    <property type="entry name" value="Butyryl-CoA Dehydrogenase, subunit A, domain 3"/>
    <property type="match status" value="1"/>
</dbReference>
<dbReference type="Gene3D" id="2.40.110.10">
    <property type="entry name" value="Butyryl-CoA Dehydrogenase, subunit A, domain 2"/>
    <property type="match status" value="1"/>
</dbReference>
<sequence length="433" mass="44951">MLHELLDLAVTGAPTLGTGPADPAVAELCRRLERLAVPLRADPDPDPALDEAVLADGFAHGLFSLTVPRESGGLGGSLRDFVEAIERVAQLGPAYAITAVPHLCAGVKAIATLCPPDTARDILTGIPRDRRLLAFAITEETGSDVATVHTRLTRAPDGTLRLNGRKQWITNLERASHVVVVARSPAHPVPGATQFVCVPLGQPGVSVAPAWDKHCANGSDTADLFFDNVEIAPWQLLGEPGKGMAYFNHMVQSGRLGAAAACVGLARDAVALAAADPVPPLSAGHAAALAAGVDVLGRMLRLTARLGDDHHPQFAALTSLAKHICSLEAQRALTDIDTAYACQGRASPPSVSRAVRAMGLLRLLKGPGEVLAQQAVAAWLWQGKGGEPNPAWPYPLRAACRALAHWYADLAAQGGPSARPGAVASLGEATGAA</sequence>
<evidence type="ECO:0000313" key="4">
    <source>
        <dbReference type="Proteomes" id="UP000310016"/>
    </source>
</evidence>
<accession>A0A4U0P5N9</accession>
<dbReference type="InterPro" id="IPR046373">
    <property type="entry name" value="Acyl-CoA_Oxase/DH_mid-dom_sf"/>
</dbReference>
<dbReference type="InterPro" id="IPR009100">
    <property type="entry name" value="AcylCoA_DH/oxidase_NM_dom_sf"/>
</dbReference>
<reference evidence="3 4" key="1">
    <citation type="submission" date="2019-04" db="EMBL/GenBank/DDBJ databases">
        <title>Chitiniphilus eburnea sp. nov., a novel chitinolytic bacterium isolated from aquaculture sludge.</title>
        <authorList>
            <person name="Sheng M."/>
        </authorList>
    </citation>
    <scope>NUCLEOTIDE SEQUENCE [LARGE SCALE GENOMIC DNA]</scope>
    <source>
        <strain evidence="3 4">HX-2-15</strain>
    </source>
</reference>
<proteinExistence type="predicted"/>
<organism evidence="3 4">
    <name type="scientific">Chitiniphilus eburneus</name>
    <dbReference type="NCBI Taxonomy" id="2571148"/>
    <lineage>
        <taxon>Bacteria</taxon>
        <taxon>Pseudomonadati</taxon>
        <taxon>Pseudomonadota</taxon>
        <taxon>Betaproteobacteria</taxon>
        <taxon>Neisseriales</taxon>
        <taxon>Chitinibacteraceae</taxon>
        <taxon>Chitiniphilus</taxon>
    </lineage>
</organism>
<dbReference type="PANTHER" id="PTHR43884:SF12">
    <property type="entry name" value="ISOVALERYL-COA DEHYDROGENASE, MITOCHONDRIAL-RELATED"/>
    <property type="match status" value="1"/>
</dbReference>
<dbReference type="InterPro" id="IPR036250">
    <property type="entry name" value="AcylCo_DH-like_C"/>
</dbReference>
<name>A0A4U0P5N9_9NEIS</name>
<dbReference type="PANTHER" id="PTHR43884">
    <property type="entry name" value="ACYL-COA DEHYDROGENASE"/>
    <property type="match status" value="1"/>
</dbReference>
<dbReference type="Pfam" id="PF02770">
    <property type="entry name" value="Acyl-CoA_dh_M"/>
    <property type="match status" value="1"/>
</dbReference>
<keyword evidence="4" id="KW-1185">Reference proteome</keyword>
<feature type="non-terminal residue" evidence="3">
    <location>
        <position position="433"/>
    </location>
</feature>
<feature type="domain" description="Acyl-CoA oxidase/dehydrogenase middle" evidence="2">
    <location>
        <begin position="134"/>
        <end position="229"/>
    </location>
</feature>
<comment type="caution">
    <text evidence="3">The sequence shown here is derived from an EMBL/GenBank/DDBJ whole genome shotgun (WGS) entry which is preliminary data.</text>
</comment>
<dbReference type="InterPro" id="IPR037069">
    <property type="entry name" value="AcylCoA_DH/ox_N_sf"/>
</dbReference>
<evidence type="ECO:0000313" key="3">
    <source>
        <dbReference type="EMBL" id="TJZ62550.1"/>
    </source>
</evidence>
<evidence type="ECO:0000259" key="2">
    <source>
        <dbReference type="Pfam" id="PF02770"/>
    </source>
</evidence>
<protein>
    <submittedName>
        <fullName evidence="3">Acyl-CoA dehydrogenase</fullName>
    </submittedName>
</protein>
<dbReference type="Gene3D" id="1.10.540.10">
    <property type="entry name" value="Acyl-CoA dehydrogenase/oxidase, N-terminal domain"/>
    <property type="match status" value="1"/>
</dbReference>
<dbReference type="EMBL" id="SUMF01000067">
    <property type="protein sequence ID" value="TJZ62550.1"/>
    <property type="molecule type" value="Genomic_DNA"/>
</dbReference>
<dbReference type="RefSeq" id="WP_136775167.1">
    <property type="nucleotide sequence ID" value="NZ_SUMF01000067.1"/>
</dbReference>
<evidence type="ECO:0000256" key="1">
    <source>
        <dbReference type="ARBA" id="ARBA00022630"/>
    </source>
</evidence>
<dbReference type="Proteomes" id="UP000310016">
    <property type="component" value="Unassembled WGS sequence"/>
</dbReference>
<dbReference type="AlphaFoldDB" id="A0A4U0P5N9"/>
<dbReference type="InterPro" id="IPR006091">
    <property type="entry name" value="Acyl-CoA_Oxase/DH_mid-dom"/>
</dbReference>
<dbReference type="SUPFAM" id="SSF56645">
    <property type="entry name" value="Acyl-CoA dehydrogenase NM domain-like"/>
    <property type="match status" value="1"/>
</dbReference>
<dbReference type="GO" id="GO:0003995">
    <property type="term" value="F:acyl-CoA dehydrogenase activity"/>
    <property type="evidence" value="ECO:0007669"/>
    <property type="project" value="TreeGrafter"/>
</dbReference>
<dbReference type="OrthoDB" id="9770681at2"/>
<keyword evidence="1" id="KW-0285">Flavoprotein</keyword>
<gene>
    <name evidence="3" type="ORF">FAZ21_19880</name>
</gene>